<keyword evidence="4 8" id="KW-0812">Transmembrane</keyword>
<dbReference type="PANTHER" id="PTHR11360">
    <property type="entry name" value="MONOCARBOXYLATE TRANSPORTER"/>
    <property type="match status" value="1"/>
</dbReference>
<feature type="transmembrane region" description="Helical" evidence="8">
    <location>
        <begin position="137"/>
        <end position="156"/>
    </location>
</feature>
<feature type="transmembrane region" description="Helical" evidence="8">
    <location>
        <begin position="163"/>
        <end position="182"/>
    </location>
</feature>
<dbReference type="Gene3D" id="1.20.1250.20">
    <property type="entry name" value="MFS general substrate transporter like domains"/>
    <property type="match status" value="2"/>
</dbReference>
<evidence type="ECO:0000256" key="3">
    <source>
        <dbReference type="ARBA" id="ARBA00022448"/>
    </source>
</evidence>
<feature type="transmembrane region" description="Helical" evidence="8">
    <location>
        <begin position="252"/>
        <end position="276"/>
    </location>
</feature>
<feature type="transmembrane region" description="Helical" evidence="8">
    <location>
        <begin position="93"/>
        <end position="117"/>
    </location>
</feature>
<evidence type="ECO:0000256" key="4">
    <source>
        <dbReference type="ARBA" id="ARBA00022692"/>
    </source>
</evidence>
<feature type="transmembrane region" description="Helical" evidence="8">
    <location>
        <begin position="361"/>
        <end position="379"/>
    </location>
</feature>
<name>A0A0D2F013_9EURO</name>
<dbReference type="InterPro" id="IPR050327">
    <property type="entry name" value="Proton-linked_MCT"/>
</dbReference>
<dbReference type="InterPro" id="IPR020846">
    <property type="entry name" value="MFS_dom"/>
</dbReference>
<feature type="domain" description="Major facilitator superfamily (MFS) profile" evidence="9">
    <location>
        <begin position="93"/>
        <end position="480"/>
    </location>
</feature>
<evidence type="ECO:0000256" key="6">
    <source>
        <dbReference type="ARBA" id="ARBA00023136"/>
    </source>
</evidence>
<feature type="transmembrane region" description="Helical" evidence="8">
    <location>
        <begin position="331"/>
        <end position="349"/>
    </location>
</feature>
<dbReference type="GO" id="GO:0016020">
    <property type="term" value="C:membrane"/>
    <property type="evidence" value="ECO:0007669"/>
    <property type="project" value="UniProtKB-SubCell"/>
</dbReference>
<feature type="transmembrane region" description="Helical" evidence="8">
    <location>
        <begin position="451"/>
        <end position="472"/>
    </location>
</feature>
<evidence type="ECO:0000259" key="9">
    <source>
        <dbReference type="PROSITE" id="PS50850"/>
    </source>
</evidence>
<sequence length="482" mass="51716">MTLSREPIAPGSMPSHEATATSSQASSISNRDVEKDPIDVDLPAAEYSSSEQGAPDISEKPTDYGDNEVAVPVSSQPANPLEPSAFPEGGLKAWTVVAGAVCCLFVSFGWINCIGVFQTYYETHQLKEYSSQEVAWIPSMESFMMFFGGVWVGRLYDNYGPRYLILAGMFFHVFGLMMASISKEYYQFFLAQGVCSALGCSLFFYPAMSAVTTWFFKKRALALGVTASGSSLGGVIFPIMVEKLIPQVGFGWTMRICAFLILGLGSIACLTVVSRIPPRPKPVKAMDFFRPFTEPTFAILAFGTFLTWLGLFVPFTFIILASRAHHVPNSLATYLVAIMNGASTFGRTIPPFLADRVGRFNVFLSMSFLSSVITLALWVPSSGTAATVVYSCIFGFSSGAVASILPAVIAQISNIHEIGVRTGALFSVAAVATLIGSPIAGQIIANDGYRSMQGFGGAILAGGTVVYVVLWVRLGGLKGKKV</sequence>
<dbReference type="GeneID" id="25323330"/>
<dbReference type="Proteomes" id="UP000054342">
    <property type="component" value="Unassembled WGS sequence"/>
</dbReference>
<keyword evidence="5 8" id="KW-1133">Transmembrane helix</keyword>
<evidence type="ECO:0000256" key="2">
    <source>
        <dbReference type="ARBA" id="ARBA00006727"/>
    </source>
</evidence>
<feature type="transmembrane region" description="Helical" evidence="8">
    <location>
        <begin position="188"/>
        <end position="208"/>
    </location>
</feature>
<dbReference type="PANTHER" id="PTHR11360:SF224">
    <property type="entry name" value="MAJOR FACILITATOR SUPERFAMILY (MFS) PROFILE DOMAIN-CONTAINING PROTEIN-RELATED"/>
    <property type="match status" value="1"/>
</dbReference>
<dbReference type="Pfam" id="PF07690">
    <property type="entry name" value="MFS_1"/>
    <property type="match status" value="1"/>
</dbReference>
<evidence type="ECO:0000256" key="5">
    <source>
        <dbReference type="ARBA" id="ARBA00022989"/>
    </source>
</evidence>
<feature type="transmembrane region" description="Helical" evidence="8">
    <location>
        <begin position="220"/>
        <end position="240"/>
    </location>
</feature>
<protein>
    <recommendedName>
        <fullName evidence="9">Major facilitator superfamily (MFS) profile domain-containing protein</fullName>
    </recommendedName>
</protein>
<dbReference type="PROSITE" id="PS50850">
    <property type="entry name" value="MFS"/>
    <property type="match status" value="1"/>
</dbReference>
<accession>A0A0D2F013</accession>
<feature type="transmembrane region" description="Helical" evidence="8">
    <location>
        <begin position="385"/>
        <end position="410"/>
    </location>
</feature>
<feature type="transmembrane region" description="Helical" evidence="8">
    <location>
        <begin position="297"/>
        <end position="319"/>
    </location>
</feature>
<feature type="region of interest" description="Disordered" evidence="7">
    <location>
        <begin position="1"/>
        <end position="78"/>
    </location>
</feature>
<feature type="compositionally biased region" description="Low complexity" evidence="7">
    <location>
        <begin position="15"/>
        <end position="29"/>
    </location>
</feature>
<evidence type="ECO:0000313" key="10">
    <source>
        <dbReference type="EMBL" id="KIW61283.1"/>
    </source>
</evidence>
<comment type="similarity">
    <text evidence="2">Belongs to the major facilitator superfamily. Monocarboxylate porter (TC 2.A.1.13) family.</text>
</comment>
<evidence type="ECO:0000256" key="1">
    <source>
        <dbReference type="ARBA" id="ARBA00004141"/>
    </source>
</evidence>
<dbReference type="InterPro" id="IPR011701">
    <property type="entry name" value="MFS"/>
</dbReference>
<evidence type="ECO:0000256" key="8">
    <source>
        <dbReference type="SAM" id="Phobius"/>
    </source>
</evidence>
<dbReference type="GO" id="GO:0022857">
    <property type="term" value="F:transmembrane transporter activity"/>
    <property type="evidence" value="ECO:0007669"/>
    <property type="project" value="InterPro"/>
</dbReference>
<dbReference type="CDD" id="cd17352">
    <property type="entry name" value="MFS_MCT_SLC16"/>
    <property type="match status" value="1"/>
</dbReference>
<proteinExistence type="inferred from homology"/>
<dbReference type="SUPFAM" id="SSF103473">
    <property type="entry name" value="MFS general substrate transporter"/>
    <property type="match status" value="1"/>
</dbReference>
<dbReference type="RefSeq" id="XP_013321867.1">
    <property type="nucleotide sequence ID" value="XM_013466413.1"/>
</dbReference>
<reference evidence="10 11" key="1">
    <citation type="submission" date="2015-01" db="EMBL/GenBank/DDBJ databases">
        <title>The Genome Sequence of Exophiala xenobiotica CBS118157.</title>
        <authorList>
            <consortium name="The Broad Institute Genomics Platform"/>
            <person name="Cuomo C."/>
            <person name="de Hoog S."/>
            <person name="Gorbushina A."/>
            <person name="Stielow B."/>
            <person name="Teixiera M."/>
            <person name="Abouelleil A."/>
            <person name="Chapman S.B."/>
            <person name="Priest M."/>
            <person name="Young S.K."/>
            <person name="Wortman J."/>
            <person name="Nusbaum C."/>
            <person name="Birren B."/>
        </authorList>
    </citation>
    <scope>NUCLEOTIDE SEQUENCE [LARGE SCALE GENOMIC DNA]</scope>
    <source>
        <strain evidence="10 11">CBS 118157</strain>
    </source>
</reference>
<comment type="subcellular location">
    <subcellularLocation>
        <location evidence="1">Membrane</location>
        <topology evidence="1">Multi-pass membrane protein</topology>
    </subcellularLocation>
</comment>
<dbReference type="InterPro" id="IPR036259">
    <property type="entry name" value="MFS_trans_sf"/>
</dbReference>
<dbReference type="EMBL" id="KN847317">
    <property type="protein sequence ID" value="KIW61283.1"/>
    <property type="molecule type" value="Genomic_DNA"/>
</dbReference>
<evidence type="ECO:0000256" key="7">
    <source>
        <dbReference type="SAM" id="MobiDB-lite"/>
    </source>
</evidence>
<keyword evidence="11" id="KW-1185">Reference proteome</keyword>
<evidence type="ECO:0000313" key="11">
    <source>
        <dbReference type="Proteomes" id="UP000054342"/>
    </source>
</evidence>
<gene>
    <name evidence="10" type="ORF">PV05_01422</name>
</gene>
<dbReference type="HOGENOM" id="CLU_001265_1_0_1"/>
<feature type="transmembrane region" description="Helical" evidence="8">
    <location>
        <begin position="422"/>
        <end position="445"/>
    </location>
</feature>
<dbReference type="OrthoDB" id="5667at2759"/>
<organism evidence="10 11">
    <name type="scientific">Exophiala xenobiotica</name>
    <dbReference type="NCBI Taxonomy" id="348802"/>
    <lineage>
        <taxon>Eukaryota</taxon>
        <taxon>Fungi</taxon>
        <taxon>Dikarya</taxon>
        <taxon>Ascomycota</taxon>
        <taxon>Pezizomycotina</taxon>
        <taxon>Eurotiomycetes</taxon>
        <taxon>Chaetothyriomycetidae</taxon>
        <taxon>Chaetothyriales</taxon>
        <taxon>Herpotrichiellaceae</taxon>
        <taxon>Exophiala</taxon>
    </lineage>
</organism>
<keyword evidence="3" id="KW-0813">Transport</keyword>
<keyword evidence="6 8" id="KW-0472">Membrane</keyword>
<dbReference type="AlphaFoldDB" id="A0A0D2F013"/>